<gene>
    <name evidence="1" type="ORF">PT974_12509</name>
</gene>
<reference evidence="1 2" key="1">
    <citation type="submission" date="2024-01" db="EMBL/GenBank/DDBJ databases">
        <title>Complete genome of Cladobotryum mycophilum ATHUM6906.</title>
        <authorList>
            <person name="Christinaki A.C."/>
            <person name="Myridakis A.I."/>
            <person name="Kouvelis V.N."/>
        </authorList>
    </citation>
    <scope>NUCLEOTIDE SEQUENCE [LARGE SCALE GENOMIC DNA]</scope>
    <source>
        <strain evidence="1 2">ATHUM6906</strain>
    </source>
</reference>
<name>A0ABR0S860_9HYPO</name>
<protein>
    <submittedName>
        <fullName evidence="1">Uncharacterized protein</fullName>
    </submittedName>
</protein>
<accession>A0ABR0S860</accession>
<dbReference type="Proteomes" id="UP001338125">
    <property type="component" value="Unassembled WGS sequence"/>
</dbReference>
<evidence type="ECO:0000313" key="1">
    <source>
        <dbReference type="EMBL" id="KAK5988358.1"/>
    </source>
</evidence>
<dbReference type="EMBL" id="JAVFKD010000016">
    <property type="protein sequence ID" value="KAK5988358.1"/>
    <property type="molecule type" value="Genomic_DNA"/>
</dbReference>
<proteinExistence type="predicted"/>
<sequence>MVQGCPTFIAGNAMWSCTSDRFQSTEVLEYEVLHRVLSTELPHVELDRDFEAQFTNIFETTRELVNQRWERRVEDDETYL</sequence>
<keyword evidence="2" id="KW-1185">Reference proteome</keyword>
<organism evidence="1 2">
    <name type="scientific">Cladobotryum mycophilum</name>
    <dbReference type="NCBI Taxonomy" id="491253"/>
    <lineage>
        <taxon>Eukaryota</taxon>
        <taxon>Fungi</taxon>
        <taxon>Dikarya</taxon>
        <taxon>Ascomycota</taxon>
        <taxon>Pezizomycotina</taxon>
        <taxon>Sordariomycetes</taxon>
        <taxon>Hypocreomycetidae</taxon>
        <taxon>Hypocreales</taxon>
        <taxon>Hypocreaceae</taxon>
        <taxon>Cladobotryum</taxon>
    </lineage>
</organism>
<comment type="caution">
    <text evidence="1">The sequence shown here is derived from an EMBL/GenBank/DDBJ whole genome shotgun (WGS) entry which is preliminary data.</text>
</comment>
<evidence type="ECO:0000313" key="2">
    <source>
        <dbReference type="Proteomes" id="UP001338125"/>
    </source>
</evidence>